<evidence type="ECO:0000313" key="2">
    <source>
        <dbReference type="Proteomes" id="UP000887116"/>
    </source>
</evidence>
<proteinExistence type="predicted"/>
<evidence type="ECO:0000313" key="1">
    <source>
        <dbReference type="EMBL" id="GFQ68083.1"/>
    </source>
</evidence>
<reference evidence="1" key="1">
    <citation type="submission" date="2020-07" db="EMBL/GenBank/DDBJ databases">
        <title>Multicomponent nature underlies the extraordinary mechanical properties of spider dragline silk.</title>
        <authorList>
            <person name="Kono N."/>
            <person name="Nakamura H."/>
            <person name="Mori M."/>
            <person name="Yoshida Y."/>
            <person name="Ohtoshi R."/>
            <person name="Malay A.D."/>
            <person name="Moran D.A.P."/>
            <person name="Tomita M."/>
            <person name="Numata K."/>
            <person name="Arakawa K."/>
        </authorList>
    </citation>
    <scope>NUCLEOTIDE SEQUENCE</scope>
</reference>
<dbReference type="EMBL" id="BMAO01030442">
    <property type="protein sequence ID" value="GFQ68083.1"/>
    <property type="molecule type" value="Genomic_DNA"/>
</dbReference>
<keyword evidence="2" id="KW-1185">Reference proteome</keyword>
<name>A0A8X6FVH8_TRICU</name>
<comment type="caution">
    <text evidence="1">The sequence shown here is derived from an EMBL/GenBank/DDBJ whole genome shotgun (WGS) entry which is preliminary data.</text>
</comment>
<gene>
    <name evidence="1" type="primary">AVEN_237194_1</name>
    <name evidence="1" type="ORF">TNCT_665401</name>
</gene>
<dbReference type="Proteomes" id="UP000887116">
    <property type="component" value="Unassembled WGS sequence"/>
</dbReference>
<accession>A0A8X6FVH8</accession>
<dbReference type="AlphaFoldDB" id="A0A8X6FVH8"/>
<dbReference type="OrthoDB" id="6434116at2759"/>
<protein>
    <submittedName>
        <fullName evidence="1">Uncharacterized protein</fullName>
    </submittedName>
</protein>
<organism evidence="1 2">
    <name type="scientific">Trichonephila clavata</name>
    <name type="common">Joro spider</name>
    <name type="synonym">Nephila clavata</name>
    <dbReference type="NCBI Taxonomy" id="2740835"/>
    <lineage>
        <taxon>Eukaryota</taxon>
        <taxon>Metazoa</taxon>
        <taxon>Ecdysozoa</taxon>
        <taxon>Arthropoda</taxon>
        <taxon>Chelicerata</taxon>
        <taxon>Arachnida</taxon>
        <taxon>Araneae</taxon>
        <taxon>Araneomorphae</taxon>
        <taxon>Entelegynae</taxon>
        <taxon>Araneoidea</taxon>
        <taxon>Nephilidae</taxon>
        <taxon>Trichonephila</taxon>
    </lineage>
</organism>
<feature type="non-terminal residue" evidence="1">
    <location>
        <position position="224"/>
    </location>
</feature>
<sequence>MYSCIVLQKVPLFTLPVVVVCPQKIKENDELSLTETFPSYVKLRTDWQGRPQKDVGTHYIRSITYGGQLIVSYVLKANKNEYMEEIKAAVTGNLAFSGSLDANVTGKLEKLSEAVKDKSKVEITSYATCGVFSPPSNLEDCLQLVKDYPERVRKVNNGKGAPLKVEIVELSTLQSNFTEYNKNYALDAMLNEAINKYDDLRNSLQSYRDWEDTGVSWDPKYDIK</sequence>